<evidence type="ECO:0000256" key="5">
    <source>
        <dbReference type="ARBA" id="ARBA00022679"/>
    </source>
</evidence>
<gene>
    <name evidence="15" type="ORF">BT96DRAFT_811316</name>
</gene>
<accession>A0A6A4IBM8</accession>
<dbReference type="Pfam" id="PF00069">
    <property type="entry name" value="Pkinase"/>
    <property type="match status" value="1"/>
</dbReference>
<keyword evidence="7" id="KW-0732">Signal</keyword>
<keyword evidence="9 15" id="KW-0418">Kinase</keyword>
<keyword evidence="11" id="KW-1133">Transmembrane helix</keyword>
<evidence type="ECO:0000256" key="9">
    <source>
        <dbReference type="ARBA" id="ARBA00022777"/>
    </source>
</evidence>
<evidence type="ECO:0000256" key="7">
    <source>
        <dbReference type="ARBA" id="ARBA00022729"/>
    </source>
</evidence>
<organism evidence="15 16">
    <name type="scientific">Gymnopus androsaceus JB14</name>
    <dbReference type="NCBI Taxonomy" id="1447944"/>
    <lineage>
        <taxon>Eukaryota</taxon>
        <taxon>Fungi</taxon>
        <taxon>Dikarya</taxon>
        <taxon>Basidiomycota</taxon>
        <taxon>Agaricomycotina</taxon>
        <taxon>Agaricomycetes</taxon>
        <taxon>Agaricomycetidae</taxon>
        <taxon>Agaricales</taxon>
        <taxon>Marasmiineae</taxon>
        <taxon>Omphalotaceae</taxon>
        <taxon>Gymnopus</taxon>
    </lineage>
</organism>
<keyword evidence="16" id="KW-1185">Reference proteome</keyword>
<evidence type="ECO:0000256" key="3">
    <source>
        <dbReference type="ARBA" id="ARBA00012401"/>
    </source>
</evidence>
<feature type="domain" description="Protein kinase" evidence="14">
    <location>
        <begin position="1"/>
        <end position="170"/>
    </location>
</feature>
<dbReference type="EMBL" id="ML769404">
    <property type="protein sequence ID" value="KAE9406194.1"/>
    <property type="molecule type" value="Genomic_DNA"/>
</dbReference>
<evidence type="ECO:0000256" key="12">
    <source>
        <dbReference type="ARBA" id="ARBA00023136"/>
    </source>
</evidence>
<evidence type="ECO:0000313" key="15">
    <source>
        <dbReference type="EMBL" id="KAE9406194.1"/>
    </source>
</evidence>
<dbReference type="InterPro" id="IPR011009">
    <property type="entry name" value="Kinase-like_dom_sf"/>
</dbReference>
<dbReference type="SMART" id="SM00220">
    <property type="entry name" value="S_TKc"/>
    <property type="match status" value="1"/>
</dbReference>
<keyword evidence="5" id="KW-0808">Transferase</keyword>
<feature type="non-terminal residue" evidence="15">
    <location>
        <position position="1"/>
    </location>
</feature>
<dbReference type="InterPro" id="IPR008271">
    <property type="entry name" value="Ser/Thr_kinase_AS"/>
</dbReference>
<keyword evidence="10" id="KW-0067">ATP-binding</keyword>
<dbReference type="Proteomes" id="UP000799118">
    <property type="component" value="Unassembled WGS sequence"/>
</dbReference>
<dbReference type="PANTHER" id="PTHR23255:SF72">
    <property type="entry name" value="RECEPTOR PROTEIN SERINE_THREONINE KINASE"/>
    <property type="match status" value="1"/>
</dbReference>
<dbReference type="InterPro" id="IPR000333">
    <property type="entry name" value="TGFB_receptor"/>
</dbReference>
<dbReference type="OrthoDB" id="10261027at2759"/>
<evidence type="ECO:0000256" key="13">
    <source>
        <dbReference type="ARBA" id="ARBA00023170"/>
    </source>
</evidence>
<keyword evidence="13" id="KW-0675">Receptor</keyword>
<keyword evidence="6" id="KW-0812">Transmembrane</keyword>
<dbReference type="Gene3D" id="1.10.510.10">
    <property type="entry name" value="Transferase(Phosphotransferase) domain 1"/>
    <property type="match status" value="1"/>
</dbReference>
<dbReference type="AlphaFoldDB" id="A0A6A4IBM8"/>
<dbReference type="SUPFAM" id="SSF56112">
    <property type="entry name" value="Protein kinase-like (PK-like)"/>
    <property type="match status" value="1"/>
</dbReference>
<evidence type="ECO:0000256" key="1">
    <source>
        <dbReference type="ARBA" id="ARBA00004479"/>
    </source>
</evidence>
<dbReference type="PROSITE" id="PS00108">
    <property type="entry name" value="PROTEIN_KINASE_ST"/>
    <property type="match status" value="1"/>
</dbReference>
<protein>
    <recommendedName>
        <fullName evidence="3">receptor protein serine/threonine kinase</fullName>
        <ecNumber evidence="3">2.7.11.30</ecNumber>
    </recommendedName>
</protein>
<name>A0A6A4IBM8_9AGAR</name>
<proteinExistence type="inferred from homology"/>
<dbReference type="GO" id="GO:0004675">
    <property type="term" value="F:transmembrane receptor protein serine/threonine kinase activity"/>
    <property type="evidence" value="ECO:0007669"/>
    <property type="project" value="UniProtKB-EC"/>
</dbReference>
<evidence type="ECO:0000256" key="4">
    <source>
        <dbReference type="ARBA" id="ARBA00022527"/>
    </source>
</evidence>
<dbReference type="InterPro" id="IPR000719">
    <property type="entry name" value="Prot_kinase_dom"/>
</dbReference>
<dbReference type="GO" id="GO:0005886">
    <property type="term" value="C:plasma membrane"/>
    <property type="evidence" value="ECO:0007669"/>
    <property type="project" value="TreeGrafter"/>
</dbReference>
<dbReference type="EC" id="2.7.11.30" evidence="3"/>
<evidence type="ECO:0000256" key="8">
    <source>
        <dbReference type="ARBA" id="ARBA00022741"/>
    </source>
</evidence>
<keyword evidence="4" id="KW-0723">Serine/threonine-protein kinase</keyword>
<keyword evidence="12" id="KW-0472">Membrane</keyword>
<dbReference type="PANTHER" id="PTHR23255">
    <property type="entry name" value="TRANSFORMING GROWTH FACTOR-BETA RECEPTOR TYPE I AND II"/>
    <property type="match status" value="1"/>
</dbReference>
<dbReference type="PROSITE" id="PS50011">
    <property type="entry name" value="PROTEIN_KINASE_DOM"/>
    <property type="match status" value="1"/>
</dbReference>
<evidence type="ECO:0000256" key="10">
    <source>
        <dbReference type="ARBA" id="ARBA00022840"/>
    </source>
</evidence>
<evidence type="ECO:0000256" key="6">
    <source>
        <dbReference type="ARBA" id="ARBA00022692"/>
    </source>
</evidence>
<evidence type="ECO:0000313" key="16">
    <source>
        <dbReference type="Proteomes" id="UP000799118"/>
    </source>
</evidence>
<reference evidence="15" key="1">
    <citation type="journal article" date="2019" name="Environ. Microbiol.">
        <title>Fungal ecological strategies reflected in gene transcription - a case study of two litter decomposers.</title>
        <authorList>
            <person name="Barbi F."/>
            <person name="Kohler A."/>
            <person name="Barry K."/>
            <person name="Baskaran P."/>
            <person name="Daum C."/>
            <person name="Fauchery L."/>
            <person name="Ihrmark K."/>
            <person name="Kuo A."/>
            <person name="LaButti K."/>
            <person name="Lipzen A."/>
            <person name="Morin E."/>
            <person name="Grigoriev I.V."/>
            <person name="Henrissat B."/>
            <person name="Lindahl B."/>
            <person name="Martin F."/>
        </authorList>
    </citation>
    <scope>NUCLEOTIDE SEQUENCE</scope>
    <source>
        <strain evidence="15">JB14</strain>
    </source>
</reference>
<sequence>ILCGLRYLHTRRPPVVHGDLKGANILISDSGKCCLADFGLASITSTLQSLSSSTGSPRGSVRWMAPELLDYEVDTRPSKPTDMYAFGCTIFEASCFQLQNSDLPAIITGAPPFSNLKSDVEVSLAVLRETRPPRPADGFSNGLWTAVMNLWMHSAQDRPTVKTFMKNLQS</sequence>
<dbReference type="GO" id="GO:0005524">
    <property type="term" value="F:ATP binding"/>
    <property type="evidence" value="ECO:0007669"/>
    <property type="project" value="UniProtKB-KW"/>
</dbReference>
<evidence type="ECO:0000259" key="14">
    <source>
        <dbReference type="PROSITE" id="PS50011"/>
    </source>
</evidence>
<evidence type="ECO:0000256" key="2">
    <source>
        <dbReference type="ARBA" id="ARBA00009605"/>
    </source>
</evidence>
<comment type="similarity">
    <text evidence="2">Belongs to the protein kinase superfamily. TKL Ser/Thr protein kinase family. TGFB receptor subfamily.</text>
</comment>
<comment type="subcellular location">
    <subcellularLocation>
        <location evidence="1">Membrane</location>
        <topology evidence="1">Single-pass type I membrane protein</topology>
    </subcellularLocation>
</comment>
<keyword evidence="8" id="KW-0547">Nucleotide-binding</keyword>
<evidence type="ECO:0000256" key="11">
    <source>
        <dbReference type="ARBA" id="ARBA00022989"/>
    </source>
</evidence>